<reference evidence="2" key="1">
    <citation type="submission" date="2020-10" db="EMBL/GenBank/DDBJ databases">
        <title>Bacterium isolated from coastal waters sediment.</title>
        <authorList>
            <person name="Chen R.-J."/>
            <person name="Lu D.-C."/>
            <person name="Zhu K.-L."/>
            <person name="Du Z.-J."/>
        </authorList>
    </citation>
    <scope>NUCLEOTIDE SEQUENCE</scope>
    <source>
        <strain evidence="2">N1Y112</strain>
    </source>
</reference>
<dbReference type="RefSeq" id="WP_193952234.1">
    <property type="nucleotide sequence ID" value="NZ_JADEYS010000004.1"/>
</dbReference>
<dbReference type="PANTHER" id="PTHR15020">
    <property type="entry name" value="FLAVIN REDUCTASE-RELATED"/>
    <property type="match status" value="1"/>
</dbReference>
<sequence>MRLLVIGASRGIGLQVVHKALDQGHQVTACARAATDIGISHPYLHRQRADVLDFFALQRIVPGHDAVVISLGILPTFDKVRLFSEGTRNLIDAMHAAHIKRLIVVTGIGTGDSRGHGGFFYDKLFQPFVLRTIYKDKERQEGLVRKSNLDWTIVRPGFLTNGDTTDNVQVHTDLQGIVAGKVSRADVAGFILHELDQPRYQQQTPLLSY</sequence>
<dbReference type="CDD" id="cd05244">
    <property type="entry name" value="BVR-B_like_SDR_a"/>
    <property type="match status" value="1"/>
</dbReference>
<dbReference type="Gene3D" id="3.40.50.720">
    <property type="entry name" value="NAD(P)-binding Rossmann-like Domain"/>
    <property type="match status" value="1"/>
</dbReference>
<dbReference type="SUPFAM" id="SSF51735">
    <property type="entry name" value="NAD(P)-binding Rossmann-fold domains"/>
    <property type="match status" value="1"/>
</dbReference>
<dbReference type="EMBL" id="JADEYS010000004">
    <property type="protein sequence ID" value="MBE9396679.1"/>
    <property type="molecule type" value="Genomic_DNA"/>
</dbReference>
<evidence type="ECO:0000313" key="2">
    <source>
        <dbReference type="EMBL" id="MBE9396679.1"/>
    </source>
</evidence>
<dbReference type="InterPro" id="IPR016040">
    <property type="entry name" value="NAD(P)-bd_dom"/>
</dbReference>
<dbReference type="InterPro" id="IPR036291">
    <property type="entry name" value="NAD(P)-bd_dom_sf"/>
</dbReference>
<gene>
    <name evidence="2" type="ORF">IOQ59_05320</name>
</gene>
<dbReference type="AlphaFoldDB" id="A0A8J7FC49"/>
<accession>A0A8J7FC49</accession>
<dbReference type="Pfam" id="PF13460">
    <property type="entry name" value="NAD_binding_10"/>
    <property type="match status" value="1"/>
</dbReference>
<feature type="domain" description="NAD(P)-binding" evidence="1">
    <location>
        <begin position="7"/>
        <end position="198"/>
    </location>
</feature>
<dbReference type="PANTHER" id="PTHR15020:SF50">
    <property type="entry name" value="UPF0659 PROTEIN YMR090W"/>
    <property type="match status" value="1"/>
</dbReference>
<comment type="caution">
    <text evidence="2">The sequence shown here is derived from an EMBL/GenBank/DDBJ whole genome shotgun (WGS) entry which is preliminary data.</text>
</comment>
<protein>
    <submittedName>
        <fullName evidence="2">SDR family oxidoreductase</fullName>
    </submittedName>
</protein>
<name>A0A8J7FC49_9GAMM</name>
<evidence type="ECO:0000313" key="3">
    <source>
        <dbReference type="Proteomes" id="UP000640333"/>
    </source>
</evidence>
<proteinExistence type="predicted"/>
<evidence type="ECO:0000259" key="1">
    <source>
        <dbReference type="Pfam" id="PF13460"/>
    </source>
</evidence>
<dbReference type="Proteomes" id="UP000640333">
    <property type="component" value="Unassembled WGS sequence"/>
</dbReference>
<keyword evidence="3" id="KW-1185">Reference proteome</keyword>
<organism evidence="2 3">
    <name type="scientific">Pontibacterium sinense</name>
    <dbReference type="NCBI Taxonomy" id="2781979"/>
    <lineage>
        <taxon>Bacteria</taxon>
        <taxon>Pseudomonadati</taxon>
        <taxon>Pseudomonadota</taxon>
        <taxon>Gammaproteobacteria</taxon>
        <taxon>Oceanospirillales</taxon>
        <taxon>Oceanospirillaceae</taxon>
        <taxon>Pontibacterium</taxon>
    </lineage>
</organism>